<feature type="domain" description="HTH araC/xylS-type" evidence="1">
    <location>
        <begin position="219"/>
        <end position="296"/>
    </location>
</feature>
<dbReference type="InterPro" id="IPR018060">
    <property type="entry name" value="HTH_AraC"/>
</dbReference>
<dbReference type="PROSITE" id="PS01124">
    <property type="entry name" value="HTH_ARAC_FAMILY_2"/>
    <property type="match status" value="1"/>
</dbReference>
<dbReference type="Gene3D" id="1.10.10.60">
    <property type="entry name" value="Homeodomain-like"/>
    <property type="match status" value="1"/>
</dbReference>
<organism evidence="2 3">
    <name type="scientific">Massilia agri</name>
    <dbReference type="NCBI Taxonomy" id="1886785"/>
    <lineage>
        <taxon>Bacteria</taxon>
        <taxon>Pseudomonadati</taxon>
        <taxon>Pseudomonadota</taxon>
        <taxon>Betaproteobacteria</taxon>
        <taxon>Burkholderiales</taxon>
        <taxon>Oxalobacteraceae</taxon>
        <taxon>Telluria group</taxon>
        <taxon>Massilia</taxon>
    </lineage>
</organism>
<gene>
    <name evidence="2" type="ORF">NX780_24810</name>
</gene>
<comment type="caution">
    <text evidence="2">The sequence shown here is derived from an EMBL/GenBank/DDBJ whole genome shotgun (WGS) entry which is preliminary data.</text>
</comment>
<evidence type="ECO:0000313" key="2">
    <source>
        <dbReference type="EMBL" id="MCS0599569.1"/>
    </source>
</evidence>
<evidence type="ECO:0000313" key="3">
    <source>
        <dbReference type="Proteomes" id="UP001206572"/>
    </source>
</evidence>
<proteinExistence type="predicted"/>
<dbReference type="EMBL" id="JANUHA010000034">
    <property type="protein sequence ID" value="MCS0599569.1"/>
    <property type="molecule type" value="Genomic_DNA"/>
</dbReference>
<protein>
    <submittedName>
        <fullName evidence="2">Helix-turn-helix domain-containing protein</fullName>
    </submittedName>
</protein>
<dbReference type="RefSeq" id="WP_258830563.1">
    <property type="nucleotide sequence ID" value="NZ_JANUHA010000034.1"/>
</dbReference>
<reference evidence="2 3" key="1">
    <citation type="submission" date="2022-08" db="EMBL/GenBank/DDBJ databases">
        <title>Reclassification of Massilia species as members of the genera Telluria, Duganella, Pseudoduganella, Mokoshia gen. nov. and Zemynaea gen. nov. using orthogonal and non-orthogonal genome-based approaches.</title>
        <authorList>
            <person name="Bowman J.P."/>
        </authorList>
    </citation>
    <scope>NUCLEOTIDE SEQUENCE [LARGE SCALE GENOMIC DNA]</scope>
    <source>
        <strain evidence="2 3">JCM 31661</strain>
    </source>
</reference>
<dbReference type="Proteomes" id="UP001206572">
    <property type="component" value="Unassembled WGS sequence"/>
</dbReference>
<accession>A0ABT2ATJ3</accession>
<keyword evidence="3" id="KW-1185">Reference proteome</keyword>
<name>A0ABT2ATJ3_9BURK</name>
<evidence type="ECO:0000259" key="1">
    <source>
        <dbReference type="PROSITE" id="PS01124"/>
    </source>
</evidence>
<sequence>MVPDHPALLLPACPDRHARGPRACEAGKQPIDRLVLAPPALQGAMLAMVSRDTSHVVLSDAQRLSHFPASPIVTLSWYHEVEPGLVHARHGWQRLVARVMLSGSQSAPLVTWSPNSGRGYMACFAPDAAQALFGLDLGAVQDRFVPAQDVLGPEWRPMCEALLAAPDDAASLKVLEQHLGPRWRTLQGRSSERPSLRQFGRHWVDRLALRAHEWRNTHSTRQVERRIKSFSGRSLRQWQALVRTEGMFFAARERYENGQPFDWATLALDEGFSDQAHMSRVAKEICGFSPTEFAQRYVEDESFWIYRLWV</sequence>